<dbReference type="STRING" id="880157.AB204_17320"/>
<name>A0A0J5FP44_9GAMM</name>
<keyword evidence="2" id="KW-1185">Reference proteome</keyword>
<accession>A0A0J5FP44</accession>
<reference evidence="1 2" key="1">
    <citation type="submission" date="2015-06" db="EMBL/GenBank/DDBJ databases">
        <title>Draft Whole-Genome Sequence of the Entomopathogenic Bacterium Xenorhabdus khoisanae.</title>
        <authorList>
            <person name="Naidoo S."/>
            <person name="Featherston J."/>
            <person name="Gray V.M."/>
        </authorList>
    </citation>
    <scope>NUCLEOTIDE SEQUENCE [LARGE SCALE GENOMIC DNA]</scope>
    <source>
        <strain evidence="1 2">MCB</strain>
    </source>
</reference>
<proteinExistence type="predicted"/>
<protein>
    <submittedName>
        <fullName evidence="1">Type IV secretion protein Rhs</fullName>
    </submittedName>
</protein>
<feature type="non-terminal residue" evidence="1">
    <location>
        <position position="702"/>
    </location>
</feature>
<dbReference type="OrthoDB" id="5862074at2"/>
<comment type="caution">
    <text evidence="1">The sequence shown here is derived from an EMBL/GenBank/DDBJ whole genome shotgun (WGS) entry which is preliminary data.</text>
</comment>
<dbReference type="AlphaFoldDB" id="A0A0J5FP44"/>
<dbReference type="Proteomes" id="UP000036277">
    <property type="component" value="Unassembled WGS sequence"/>
</dbReference>
<evidence type="ECO:0000313" key="2">
    <source>
        <dbReference type="Proteomes" id="UP000036277"/>
    </source>
</evidence>
<organism evidence="1 2">
    <name type="scientific">Xenorhabdus khoisanae</name>
    <dbReference type="NCBI Taxonomy" id="880157"/>
    <lineage>
        <taxon>Bacteria</taxon>
        <taxon>Pseudomonadati</taxon>
        <taxon>Pseudomonadota</taxon>
        <taxon>Gammaproteobacteria</taxon>
        <taxon>Enterobacterales</taxon>
        <taxon>Morganellaceae</taxon>
        <taxon>Xenorhabdus</taxon>
    </lineage>
</organism>
<sequence>MKTQSTEFYSQASNFITAVSGGVDPRVGLFNVNLPLANLHSSALAGPALSLSLMYNPLSDVNNGFGSGFSLNFSSCDTRTGKLQLSSGEEYRVDTRTMVVKQKKLKNFILKKTDDTHCLIIHKTGLTELLSLIREVYVPTRITAPDGRGLTLTWNSTFSPARLAQVTDDEGTVLCTITYPNESVGSTKFTLQPDDDAGFSIVFRFTNEYLISVISQASEQALVWSFAYDDVGPERNYRAITEITSPTGLKEKAEYYTDSGMKFPEIAKLPDLPCVYQHTVIPGSGQPPSITLWTWTQKNYLGRDAGLNQWQPDTDGMLNILLADYQYGSTEKMVDIDGSTALKTITRRYNSYHLQVSETTLRDGKIYSLTTEYHATPNVTFDNQPAQYALPISQTESWDDGSGAAPCTRITRTQFDGAANPLHQETPDGTVTEYIYYPAKGEDGRCPADPYGFTRYLKSITVTPRQVQGDEPTTVTTSTWKKQKILRGDGYAVVANSVTEITGNTRTVITREYYDDTADILRFGREKARKTVLTPDVTSRETFTSYQSFAYCATEQGLIQSETFTGHDDLTATRSTLRHAYMGYLLSETDAQGVTVTHSYDKIGRLLTRTMSPDTNHENTTSWSYAIEDTGPVTTETDASGNQLKTYFDGAGRDIRLQRFDKDETQTWFEVSSRTYNALGEVASGTGSDWLTGLSEHYNINM</sequence>
<evidence type="ECO:0000313" key="1">
    <source>
        <dbReference type="EMBL" id="KMJ43879.1"/>
    </source>
</evidence>
<dbReference type="Gene3D" id="2.180.10.10">
    <property type="entry name" value="RHS repeat-associated core"/>
    <property type="match status" value="1"/>
</dbReference>
<gene>
    <name evidence="1" type="ORF">AB204_17320</name>
</gene>
<dbReference type="EMBL" id="LFCV01000137">
    <property type="protein sequence ID" value="KMJ43879.1"/>
    <property type="molecule type" value="Genomic_DNA"/>
</dbReference>